<feature type="region of interest" description="Disordered" evidence="13">
    <location>
        <begin position="615"/>
        <end position="635"/>
    </location>
</feature>
<gene>
    <name evidence="15" type="ORF">CPB83DRAFT_853590</name>
</gene>
<evidence type="ECO:0000256" key="3">
    <source>
        <dbReference type="ARBA" id="ARBA00022722"/>
    </source>
</evidence>
<dbReference type="SUPFAM" id="SSF56281">
    <property type="entry name" value="Metallo-hydrolase/oxidoreductase"/>
    <property type="match status" value="1"/>
</dbReference>
<evidence type="ECO:0000256" key="10">
    <source>
        <dbReference type="ARBA" id="ARBA00023242"/>
    </source>
</evidence>
<dbReference type="GO" id="GO:0006310">
    <property type="term" value="P:DNA recombination"/>
    <property type="evidence" value="ECO:0007669"/>
    <property type="project" value="UniProtKB-KW"/>
</dbReference>
<feature type="compositionally biased region" description="Basic and acidic residues" evidence="13">
    <location>
        <begin position="833"/>
        <end position="842"/>
    </location>
</feature>
<feature type="compositionally biased region" description="Polar residues" evidence="13">
    <location>
        <begin position="843"/>
        <end position="856"/>
    </location>
</feature>
<feature type="compositionally biased region" description="Acidic residues" evidence="13">
    <location>
        <begin position="531"/>
        <end position="541"/>
    </location>
</feature>
<dbReference type="GO" id="GO:0000723">
    <property type="term" value="P:telomere maintenance"/>
    <property type="evidence" value="ECO:0007669"/>
    <property type="project" value="TreeGrafter"/>
</dbReference>
<dbReference type="InterPro" id="IPR036866">
    <property type="entry name" value="RibonucZ/Hydroxyglut_hydro"/>
</dbReference>
<keyword evidence="8" id="KW-0233">DNA recombination</keyword>
<dbReference type="OrthoDB" id="5561659at2759"/>
<comment type="similarity">
    <text evidence="2">Belongs to the DNA repair metallo-beta-lactamase (DRMBL) family.</text>
</comment>
<accession>A0A9P6EH60</accession>
<dbReference type="GO" id="GO:0035312">
    <property type="term" value="F:5'-3' DNA exonuclease activity"/>
    <property type="evidence" value="ECO:0007669"/>
    <property type="project" value="TreeGrafter"/>
</dbReference>
<organism evidence="15 16">
    <name type="scientific">Crepidotus variabilis</name>
    <dbReference type="NCBI Taxonomy" id="179855"/>
    <lineage>
        <taxon>Eukaryota</taxon>
        <taxon>Fungi</taxon>
        <taxon>Dikarya</taxon>
        <taxon>Basidiomycota</taxon>
        <taxon>Agaricomycotina</taxon>
        <taxon>Agaricomycetes</taxon>
        <taxon>Agaricomycetidae</taxon>
        <taxon>Agaricales</taxon>
        <taxon>Agaricineae</taxon>
        <taxon>Crepidotaceae</taxon>
        <taxon>Crepidotus</taxon>
    </lineage>
</organism>
<dbReference type="GO" id="GO:0004519">
    <property type="term" value="F:endonuclease activity"/>
    <property type="evidence" value="ECO:0007669"/>
    <property type="project" value="UniProtKB-KW"/>
</dbReference>
<keyword evidence="6" id="KW-0378">Hydrolase</keyword>
<dbReference type="Pfam" id="PF07522">
    <property type="entry name" value="DRMBL"/>
    <property type="match status" value="1"/>
</dbReference>
<comment type="subcellular location">
    <subcellularLocation>
        <location evidence="1">Nucleus</location>
    </subcellularLocation>
</comment>
<keyword evidence="4" id="KW-0255">Endonuclease</keyword>
<feature type="domain" description="DNA repair metallo-beta-lactamase" evidence="14">
    <location>
        <begin position="284"/>
        <end position="391"/>
    </location>
</feature>
<evidence type="ECO:0000256" key="13">
    <source>
        <dbReference type="SAM" id="MobiDB-lite"/>
    </source>
</evidence>
<evidence type="ECO:0000256" key="12">
    <source>
        <dbReference type="ARBA" id="ARBA00042677"/>
    </source>
</evidence>
<feature type="region of interest" description="Disordered" evidence="13">
    <location>
        <begin position="823"/>
        <end position="856"/>
    </location>
</feature>
<feature type="region of interest" description="Disordered" evidence="13">
    <location>
        <begin position="522"/>
        <end position="542"/>
    </location>
</feature>
<evidence type="ECO:0000259" key="14">
    <source>
        <dbReference type="Pfam" id="PF07522"/>
    </source>
</evidence>
<evidence type="ECO:0000313" key="15">
    <source>
        <dbReference type="EMBL" id="KAF9528996.1"/>
    </source>
</evidence>
<keyword evidence="3" id="KW-0540">Nuclease</keyword>
<protein>
    <recommendedName>
        <fullName evidence="11">Protein artemis</fullName>
    </recommendedName>
    <alternativeName>
        <fullName evidence="12">DNA cross-link repair 1C protein</fullName>
    </alternativeName>
</protein>
<dbReference type="PANTHER" id="PTHR23240:SF8">
    <property type="entry name" value="PROTEIN ARTEMIS"/>
    <property type="match status" value="1"/>
</dbReference>
<dbReference type="GO" id="GO:0003684">
    <property type="term" value="F:damaged DNA binding"/>
    <property type="evidence" value="ECO:0007669"/>
    <property type="project" value="TreeGrafter"/>
</dbReference>
<dbReference type="EMBL" id="MU157849">
    <property type="protein sequence ID" value="KAF9528996.1"/>
    <property type="molecule type" value="Genomic_DNA"/>
</dbReference>
<reference evidence="15" key="1">
    <citation type="submission" date="2020-11" db="EMBL/GenBank/DDBJ databases">
        <authorList>
            <consortium name="DOE Joint Genome Institute"/>
            <person name="Ahrendt S."/>
            <person name="Riley R."/>
            <person name="Andreopoulos W."/>
            <person name="Labutti K."/>
            <person name="Pangilinan J."/>
            <person name="Ruiz-Duenas F.J."/>
            <person name="Barrasa J.M."/>
            <person name="Sanchez-Garcia M."/>
            <person name="Camarero S."/>
            <person name="Miyauchi S."/>
            <person name="Serrano A."/>
            <person name="Linde D."/>
            <person name="Babiker R."/>
            <person name="Drula E."/>
            <person name="Ayuso-Fernandez I."/>
            <person name="Pacheco R."/>
            <person name="Padilla G."/>
            <person name="Ferreira P."/>
            <person name="Barriuso J."/>
            <person name="Kellner H."/>
            <person name="Castanera R."/>
            <person name="Alfaro M."/>
            <person name="Ramirez L."/>
            <person name="Pisabarro A.G."/>
            <person name="Kuo A."/>
            <person name="Tritt A."/>
            <person name="Lipzen A."/>
            <person name="He G."/>
            <person name="Yan M."/>
            <person name="Ng V."/>
            <person name="Cullen D."/>
            <person name="Martin F."/>
            <person name="Rosso M.-N."/>
            <person name="Henrissat B."/>
            <person name="Hibbett D."/>
            <person name="Martinez A.T."/>
            <person name="Grigoriev I.V."/>
        </authorList>
    </citation>
    <scope>NUCLEOTIDE SEQUENCE</scope>
    <source>
        <strain evidence="15">CBS 506.95</strain>
    </source>
</reference>
<evidence type="ECO:0000256" key="8">
    <source>
        <dbReference type="ARBA" id="ARBA00023172"/>
    </source>
</evidence>
<evidence type="ECO:0000256" key="9">
    <source>
        <dbReference type="ARBA" id="ARBA00023204"/>
    </source>
</evidence>
<proteinExistence type="inferred from homology"/>
<dbReference type="PANTHER" id="PTHR23240">
    <property type="entry name" value="DNA CROSS-LINK REPAIR PROTEIN PSO2/SNM1-RELATED"/>
    <property type="match status" value="1"/>
</dbReference>
<evidence type="ECO:0000256" key="1">
    <source>
        <dbReference type="ARBA" id="ARBA00004123"/>
    </source>
</evidence>
<evidence type="ECO:0000256" key="5">
    <source>
        <dbReference type="ARBA" id="ARBA00022763"/>
    </source>
</evidence>
<feature type="compositionally biased region" description="Polar residues" evidence="13">
    <location>
        <begin position="559"/>
        <end position="576"/>
    </location>
</feature>
<keyword evidence="16" id="KW-1185">Reference proteome</keyword>
<keyword evidence="9" id="KW-0234">DNA repair</keyword>
<sequence length="924" mass="102888">MPTGTPYDSCILPYRIRVDDFATPATPTFNSTPLLHLLSHTHSDHINGLSAKSFGYKVICSQDAKEMLLKHEVYAERELQALELRAERIRTYAHLKVNPACHNDGTMYFQGSRDLLHALPLNTPTELELNSQENVTITLLDANHCPGAVMFLIEGSRGAVLHTGDFRAEPWFLESITRNPYLQPYLSEVYPNASTSGPFVGKTLEAIYLDTACVLSPIIVPTKSHATAGLVDLMKLYHSSLYFFINSWTWGYEDILKTIARTFSAKIHVDRYKYSVYQQVSDPFLKAILTRDPSETRFHACERFHRCSFVDVQNDASYSNAVSSMGYRVVYVNPVNMSVDSWDTYVKDTKDRLLSGEEINHLLVPLSRHSPLPELQAFVKLFRPKRVVPNTLDLRLAGLDSVYINRVFASSLHPGHRSTRDGPSISSLFSKSSSTLNADSLNDGDVALKNLVGDGADAIADRWADSGRLLKKLSIIRAHLGEEENRFINNMLGRPPSPLRQLNAEAGPSNSTWLQKMKTVERLSSPPAHDSEDDSDGEDSEIERGRTAHALFASDPSNKENTWWLSSPASTTNHQDSPIIRSSGKGKGRADPVGDTASRLNRLTPVSSPVRFAGARKPVSPAAKLPSASSRNSDEIPCYHTPGRTPIRAQHTGTLSSPFSLLSSPTTDKEENAVAGLEIMHTFASPTRQPEILSKSGFQPFFDTFNAPSKVTSKNISFSPSRPSENRKHLHSRFILEDIIPPVPKRSTKDLTDNQQTKKRRLEPKRTAIFPLLPTSLPITETIPTRPSSPVSWVVTEREHWHRSRVEMAAKLAAVLPDMVGPNFTKKQKRQRAQLERKEKSRGQSFNLDSNGTSGAQLTTSIVTKSSKLAPAPTLLSFETVYDDNEKEIDWNRSRVLADAIRQDVARGKRPEIPLLECAQSQSP</sequence>
<evidence type="ECO:0000256" key="11">
    <source>
        <dbReference type="ARBA" id="ARBA00039759"/>
    </source>
</evidence>
<keyword evidence="7" id="KW-0269">Exonuclease</keyword>
<keyword evidence="5" id="KW-0227">DNA damage</keyword>
<evidence type="ECO:0000256" key="7">
    <source>
        <dbReference type="ARBA" id="ARBA00022839"/>
    </source>
</evidence>
<name>A0A9P6EH60_9AGAR</name>
<dbReference type="InterPro" id="IPR011084">
    <property type="entry name" value="DRMBL"/>
</dbReference>
<dbReference type="GO" id="GO:0005634">
    <property type="term" value="C:nucleus"/>
    <property type="evidence" value="ECO:0007669"/>
    <property type="project" value="UniProtKB-SubCell"/>
</dbReference>
<dbReference type="Gene3D" id="3.40.50.12650">
    <property type="match status" value="1"/>
</dbReference>
<dbReference type="GO" id="GO:0036297">
    <property type="term" value="P:interstrand cross-link repair"/>
    <property type="evidence" value="ECO:0007669"/>
    <property type="project" value="TreeGrafter"/>
</dbReference>
<dbReference type="AlphaFoldDB" id="A0A9P6EH60"/>
<evidence type="ECO:0000313" key="16">
    <source>
        <dbReference type="Proteomes" id="UP000807306"/>
    </source>
</evidence>
<feature type="region of interest" description="Disordered" evidence="13">
    <location>
        <begin position="559"/>
        <end position="600"/>
    </location>
</feature>
<dbReference type="GO" id="GO:0006303">
    <property type="term" value="P:double-strand break repair via nonhomologous end joining"/>
    <property type="evidence" value="ECO:0007669"/>
    <property type="project" value="TreeGrafter"/>
</dbReference>
<evidence type="ECO:0000256" key="4">
    <source>
        <dbReference type="ARBA" id="ARBA00022759"/>
    </source>
</evidence>
<comment type="caution">
    <text evidence="15">The sequence shown here is derived from an EMBL/GenBank/DDBJ whole genome shotgun (WGS) entry which is preliminary data.</text>
</comment>
<keyword evidence="10" id="KW-0539">Nucleus</keyword>
<feature type="region of interest" description="Disordered" evidence="13">
    <location>
        <begin position="744"/>
        <end position="765"/>
    </location>
</feature>
<evidence type="ECO:0000256" key="2">
    <source>
        <dbReference type="ARBA" id="ARBA00010304"/>
    </source>
</evidence>
<dbReference type="Proteomes" id="UP000807306">
    <property type="component" value="Unassembled WGS sequence"/>
</dbReference>
<evidence type="ECO:0000256" key="6">
    <source>
        <dbReference type="ARBA" id="ARBA00022801"/>
    </source>
</evidence>
<dbReference type="Gene3D" id="3.60.15.10">
    <property type="entry name" value="Ribonuclease Z/Hydroxyacylglutathione hydrolase-like"/>
    <property type="match status" value="1"/>
</dbReference>